<dbReference type="OrthoDB" id="770607at2"/>
<dbReference type="HOGENOM" id="CLU_609356_0_0_10"/>
<protein>
    <recommendedName>
        <fullName evidence="5">ZU5 domain-containing protein</fullName>
    </recommendedName>
</protein>
<name>A0A0E4A040_9BACT</name>
<reference evidence="3 4" key="1">
    <citation type="journal article" date="2014" name="Curr. Microbiol.">
        <title>Spirosoma radiotolerans sp. nov., a gamma-radiation-resistant bacterium isolated from gamma ray-irradiated soil.</title>
        <authorList>
            <person name="Lee J.J."/>
            <person name="Srinivasan S."/>
            <person name="Lim S."/>
            <person name="Joe M."/>
            <person name="Im S."/>
            <person name="Bae S.I."/>
            <person name="Park K.R."/>
            <person name="Han J.H."/>
            <person name="Park S.H."/>
            <person name="Joo B.M."/>
            <person name="Park S.J."/>
            <person name="Kim M.K."/>
        </authorList>
    </citation>
    <scope>NUCLEOTIDE SEQUENCE [LARGE SCALE GENOMIC DNA]</scope>
    <source>
        <strain evidence="3 4">DG5A</strain>
    </source>
</reference>
<sequence length="452" mass="48350">MKPIHILLILLLGSFLSCQKPTDAVNPDGPSPGQPDTSTGTPTEVGQPIGTPTTKTIGKSGGTISTPDGKLTLIFPVGALAKETPITVQPIQNKAINGIGIGYQFGPDTLTLNQPITFVYHYNENELVGTTPDALGLAGQDDRHIWTVKQSAVVDKTNRTITSKAKRLDRWAALITYYQLTPVQDTVYLGQVRELTLNRCTDKEPWGNTDIKDVNVELYNRPAEIRNVRDVLLNGNSYSHPEQAKSKDGKVGFTYDSKTLKVVYTAPSDKVPATNPVIVTVQLEGPNNAQLLLSSTIKVVGESNLVINGHSYDNVTPSGGFINGHLMVTATGVDSTGKSGSISLFLNSLSIGAHPFSNDLELLEGTSISVLNGAGKGDELEGSSIYSTCLIPKTESGAIQVVKVERSNGTAKVILQLSGRVVTKHSYNAETCTVNEHKTMSVSGRLTVVARE</sequence>
<evidence type="ECO:0000313" key="3">
    <source>
        <dbReference type="EMBL" id="AKD57913.1"/>
    </source>
</evidence>
<organism evidence="3 4">
    <name type="scientific">Spirosoma radiotolerans</name>
    <dbReference type="NCBI Taxonomy" id="1379870"/>
    <lineage>
        <taxon>Bacteria</taxon>
        <taxon>Pseudomonadati</taxon>
        <taxon>Bacteroidota</taxon>
        <taxon>Cytophagia</taxon>
        <taxon>Cytophagales</taxon>
        <taxon>Cytophagaceae</taxon>
        <taxon>Spirosoma</taxon>
    </lineage>
</organism>
<evidence type="ECO:0000256" key="2">
    <source>
        <dbReference type="SAM" id="SignalP"/>
    </source>
</evidence>
<dbReference type="AlphaFoldDB" id="A0A0E4A040"/>
<proteinExistence type="predicted"/>
<keyword evidence="2" id="KW-0732">Signal</keyword>
<dbReference type="PROSITE" id="PS51257">
    <property type="entry name" value="PROKAR_LIPOPROTEIN"/>
    <property type="match status" value="1"/>
</dbReference>
<feature type="region of interest" description="Disordered" evidence="1">
    <location>
        <begin position="22"/>
        <end position="63"/>
    </location>
</feature>
<dbReference type="RefSeq" id="WP_046578192.1">
    <property type="nucleotide sequence ID" value="NZ_CP010429.1"/>
</dbReference>
<keyword evidence="4" id="KW-1185">Reference proteome</keyword>
<dbReference type="EMBL" id="CP010429">
    <property type="protein sequence ID" value="AKD57913.1"/>
    <property type="molecule type" value="Genomic_DNA"/>
</dbReference>
<feature type="signal peptide" evidence="2">
    <location>
        <begin position="1"/>
        <end position="19"/>
    </location>
</feature>
<dbReference type="KEGG" id="srd:SD10_26435"/>
<feature type="compositionally biased region" description="Low complexity" evidence="1">
    <location>
        <begin position="48"/>
        <end position="63"/>
    </location>
</feature>
<dbReference type="PATRIC" id="fig|1379870.5.peg.5713"/>
<evidence type="ECO:0008006" key="5">
    <source>
        <dbReference type="Google" id="ProtNLM"/>
    </source>
</evidence>
<feature type="compositionally biased region" description="Polar residues" evidence="1">
    <location>
        <begin position="34"/>
        <end position="44"/>
    </location>
</feature>
<evidence type="ECO:0000313" key="4">
    <source>
        <dbReference type="Proteomes" id="UP000033054"/>
    </source>
</evidence>
<gene>
    <name evidence="3" type="ORF">SD10_26435</name>
</gene>
<accession>A0A0E4A040</accession>
<evidence type="ECO:0000256" key="1">
    <source>
        <dbReference type="SAM" id="MobiDB-lite"/>
    </source>
</evidence>
<dbReference type="Proteomes" id="UP000033054">
    <property type="component" value="Chromosome"/>
</dbReference>
<feature type="chain" id="PRO_5002417073" description="ZU5 domain-containing protein" evidence="2">
    <location>
        <begin position="20"/>
        <end position="452"/>
    </location>
</feature>